<organism evidence="1 2">
    <name type="scientific">Cnephaeus nilssonii</name>
    <name type="common">Northern bat</name>
    <name type="synonym">Eptesicus nilssonii</name>
    <dbReference type="NCBI Taxonomy" id="3371016"/>
    <lineage>
        <taxon>Eukaryota</taxon>
        <taxon>Metazoa</taxon>
        <taxon>Chordata</taxon>
        <taxon>Craniata</taxon>
        <taxon>Vertebrata</taxon>
        <taxon>Euteleostomi</taxon>
        <taxon>Mammalia</taxon>
        <taxon>Eutheria</taxon>
        <taxon>Laurasiatheria</taxon>
        <taxon>Chiroptera</taxon>
        <taxon>Yangochiroptera</taxon>
        <taxon>Vespertilionidae</taxon>
        <taxon>Cnephaeus</taxon>
    </lineage>
</organism>
<gene>
    <name evidence="1" type="ORF">QTO34_017415</name>
</gene>
<evidence type="ECO:0000313" key="1">
    <source>
        <dbReference type="EMBL" id="KAK1341015.1"/>
    </source>
</evidence>
<name>A0AA40I1S4_CNENI</name>
<keyword evidence="2" id="KW-1185">Reference proteome</keyword>
<dbReference type="EMBL" id="JAULJE010000007">
    <property type="protein sequence ID" value="KAK1341015.1"/>
    <property type="molecule type" value="Genomic_DNA"/>
</dbReference>
<evidence type="ECO:0000313" key="2">
    <source>
        <dbReference type="Proteomes" id="UP001177744"/>
    </source>
</evidence>
<dbReference type="Proteomes" id="UP001177744">
    <property type="component" value="Unassembled WGS sequence"/>
</dbReference>
<comment type="caution">
    <text evidence="1">The sequence shown here is derived from an EMBL/GenBank/DDBJ whole genome shotgun (WGS) entry which is preliminary data.</text>
</comment>
<reference evidence="1" key="1">
    <citation type="submission" date="2023-06" db="EMBL/GenBank/DDBJ databases">
        <title>Reference genome for the Northern bat (Eptesicus nilssonii), a most northern bat species.</title>
        <authorList>
            <person name="Laine V.N."/>
            <person name="Pulliainen A.T."/>
            <person name="Lilley T.M."/>
        </authorList>
    </citation>
    <scope>NUCLEOTIDE SEQUENCE</scope>
    <source>
        <strain evidence="1">BLF_Eptnil</strain>
        <tissue evidence="1">Kidney</tissue>
    </source>
</reference>
<dbReference type="Gene3D" id="2.30.29.30">
    <property type="entry name" value="Pleckstrin-homology domain (PH domain)/Phosphotyrosine-binding domain (PTB)"/>
    <property type="match status" value="1"/>
</dbReference>
<sequence>MDKPRPGKTTFVIMVSPLPGSGLGPGRQPWAPLHPASLLRIAGADPGGCLRSVQAPRWCPRPGKPPPEAFPALGSAEPQHPCNGFLVGVAGGCSEDATEDGVYEPPDLILEEWMELENFPLCKQELLVEIQSLWEKFSKAMSEKGLEAKEGNCWKRNYFELYIHNSKQQLIEACKTEADGQVIEESHVVYWISASTEEEKEE</sequence>
<proteinExistence type="predicted"/>
<accession>A0AA40I1S4</accession>
<dbReference type="AlphaFoldDB" id="A0AA40I1S4"/>
<protein>
    <submittedName>
        <fullName evidence="1">Uncharacterized protein</fullName>
    </submittedName>
</protein>
<dbReference type="InterPro" id="IPR011993">
    <property type="entry name" value="PH-like_dom_sf"/>
</dbReference>